<reference evidence="2" key="1">
    <citation type="submission" date="2017-04" db="EMBL/GenBank/DDBJ databases">
        <authorList>
            <person name="Varghese N."/>
            <person name="Submissions S."/>
        </authorList>
    </citation>
    <scope>NUCLEOTIDE SEQUENCE [LARGE SCALE GENOMIC DNA]</scope>
    <source>
        <strain evidence="2">DSM 12126</strain>
    </source>
</reference>
<evidence type="ECO:0000313" key="2">
    <source>
        <dbReference type="Proteomes" id="UP000192756"/>
    </source>
</evidence>
<proteinExistence type="predicted"/>
<accession>A0A1W2DHA2</accession>
<dbReference type="AlphaFoldDB" id="A0A1W2DHA2"/>
<sequence>MKNKILFISLPILVLLYMSCNKISESIERDIIINDTSFFDIQPLDTVAPVTIPNIITGADLETEIREQAKSFTSGNIRSIKLNNLIIALNTTKIDTGNNLANLRAIKLSINSGGKTTTMGSTTITTKAATGNLALTVGISADSLRYHLANTPKTYSITLKAKKKTDTIMNAVVLTRYVVSLAK</sequence>
<name>A0A1W2DHA2_9SPHI</name>
<dbReference type="Proteomes" id="UP000192756">
    <property type="component" value="Unassembled WGS sequence"/>
</dbReference>
<organism evidence="1 2">
    <name type="scientific">Pedobacter africanus</name>
    <dbReference type="NCBI Taxonomy" id="151894"/>
    <lineage>
        <taxon>Bacteria</taxon>
        <taxon>Pseudomonadati</taxon>
        <taxon>Bacteroidota</taxon>
        <taxon>Sphingobacteriia</taxon>
        <taxon>Sphingobacteriales</taxon>
        <taxon>Sphingobacteriaceae</taxon>
        <taxon>Pedobacter</taxon>
    </lineage>
</organism>
<protein>
    <submittedName>
        <fullName evidence="1">Uncharacterized protein</fullName>
    </submittedName>
</protein>
<dbReference type="OrthoDB" id="771471at2"/>
<gene>
    <name evidence="1" type="ORF">SAMN04488524_3757</name>
</gene>
<dbReference type="EMBL" id="FWXT01000003">
    <property type="protein sequence ID" value="SMC96308.1"/>
    <property type="molecule type" value="Genomic_DNA"/>
</dbReference>
<dbReference type="RefSeq" id="WP_084240539.1">
    <property type="nucleotide sequence ID" value="NZ_FWXT01000003.1"/>
</dbReference>
<keyword evidence="2" id="KW-1185">Reference proteome</keyword>
<evidence type="ECO:0000313" key="1">
    <source>
        <dbReference type="EMBL" id="SMC96308.1"/>
    </source>
</evidence>